<dbReference type="Proteomes" id="UP000076532">
    <property type="component" value="Unassembled WGS sequence"/>
</dbReference>
<keyword evidence="3" id="KW-1185">Reference proteome</keyword>
<organism evidence="2 3">
    <name type="scientific">Athelia psychrophila</name>
    <dbReference type="NCBI Taxonomy" id="1759441"/>
    <lineage>
        <taxon>Eukaryota</taxon>
        <taxon>Fungi</taxon>
        <taxon>Dikarya</taxon>
        <taxon>Basidiomycota</taxon>
        <taxon>Agaricomycotina</taxon>
        <taxon>Agaricomycetes</taxon>
        <taxon>Agaricomycetidae</taxon>
        <taxon>Atheliales</taxon>
        <taxon>Atheliaceae</taxon>
        <taxon>Athelia</taxon>
    </lineage>
</organism>
<gene>
    <name evidence="2" type="ORF">FIBSPDRAFT_934474</name>
</gene>
<dbReference type="EMBL" id="KV417590">
    <property type="protein sequence ID" value="KZP16721.1"/>
    <property type="molecule type" value="Genomic_DNA"/>
</dbReference>
<accession>A0A166FEK5</accession>
<dbReference type="Pfam" id="PF12937">
    <property type="entry name" value="F-box-like"/>
    <property type="match status" value="1"/>
</dbReference>
<proteinExistence type="predicted"/>
<dbReference type="AlphaFoldDB" id="A0A166FEK5"/>
<protein>
    <recommendedName>
        <fullName evidence="1">F-box domain-containing protein</fullName>
    </recommendedName>
</protein>
<dbReference type="InterPro" id="IPR032675">
    <property type="entry name" value="LRR_dom_sf"/>
</dbReference>
<evidence type="ECO:0000313" key="2">
    <source>
        <dbReference type="EMBL" id="KZP16721.1"/>
    </source>
</evidence>
<dbReference type="InterPro" id="IPR001810">
    <property type="entry name" value="F-box_dom"/>
</dbReference>
<dbReference type="SUPFAM" id="SSF81383">
    <property type="entry name" value="F-box domain"/>
    <property type="match status" value="1"/>
</dbReference>
<evidence type="ECO:0000313" key="3">
    <source>
        <dbReference type="Proteomes" id="UP000076532"/>
    </source>
</evidence>
<sequence>MKSPIHHHLPIEMLSKVFQHACLDDGPIEIEASAMPLTLSQVSQSWRHLALDTSELWSSLYIESAPRSPLFINKLKTWIGRSRNRPLTLDVVLQGDEDTRREANVEILEVAFAELHRWQCVTLTSDTTDPGSLLSLYTWCGKGAILLKSLTLHTRFERHGELGDCADLIVSALLSRAPQLSKLVWDDVGMDRRTVWHALKLPFASLRELSLSCSISAEELVMLVAQCPQLEYAQLHADEDRHPRGLNPEMVRHATLRQLAVDQSPTAENSLYRLLDLPALSRLRIEELESNMDDALGFLERHSFLLELELDVNELEALNMEELQRLCGTLPSLRGLSLDSNAGVDTRTREAAGVSQLLFDVLNQRDASGNFAFFAKLEKVSLLDIVCERDVLEVTEVMEG</sequence>
<dbReference type="OrthoDB" id="2653019at2759"/>
<evidence type="ECO:0000259" key="1">
    <source>
        <dbReference type="Pfam" id="PF12937"/>
    </source>
</evidence>
<reference evidence="2 3" key="1">
    <citation type="journal article" date="2016" name="Mol. Biol. Evol.">
        <title>Comparative Genomics of Early-Diverging Mushroom-Forming Fungi Provides Insights into the Origins of Lignocellulose Decay Capabilities.</title>
        <authorList>
            <person name="Nagy L.G."/>
            <person name="Riley R."/>
            <person name="Tritt A."/>
            <person name="Adam C."/>
            <person name="Daum C."/>
            <person name="Floudas D."/>
            <person name="Sun H."/>
            <person name="Yadav J.S."/>
            <person name="Pangilinan J."/>
            <person name="Larsson K.H."/>
            <person name="Matsuura K."/>
            <person name="Barry K."/>
            <person name="Labutti K."/>
            <person name="Kuo R."/>
            <person name="Ohm R.A."/>
            <person name="Bhattacharya S.S."/>
            <person name="Shirouzu T."/>
            <person name="Yoshinaga Y."/>
            <person name="Martin F.M."/>
            <person name="Grigoriev I.V."/>
            <person name="Hibbett D.S."/>
        </authorList>
    </citation>
    <scope>NUCLEOTIDE SEQUENCE [LARGE SCALE GENOMIC DNA]</scope>
    <source>
        <strain evidence="2 3">CBS 109695</strain>
    </source>
</reference>
<dbReference type="Gene3D" id="3.80.10.10">
    <property type="entry name" value="Ribonuclease Inhibitor"/>
    <property type="match status" value="1"/>
</dbReference>
<name>A0A166FEK5_9AGAM</name>
<dbReference type="InterPro" id="IPR036047">
    <property type="entry name" value="F-box-like_dom_sf"/>
</dbReference>
<feature type="domain" description="F-box" evidence="1">
    <location>
        <begin position="8"/>
        <end position="62"/>
    </location>
</feature>
<dbReference type="SUPFAM" id="SSF52047">
    <property type="entry name" value="RNI-like"/>
    <property type="match status" value="1"/>
</dbReference>